<dbReference type="PANTHER" id="PTHR30093">
    <property type="entry name" value="GENERAL SECRETION PATHWAY PROTEIN G"/>
    <property type="match status" value="1"/>
</dbReference>
<reference evidence="3 4" key="1">
    <citation type="submission" date="2019-02" db="EMBL/GenBank/DDBJ databases">
        <title>Deep-cultivation of Planctomycetes and their phenomic and genomic characterization uncovers novel biology.</title>
        <authorList>
            <person name="Wiegand S."/>
            <person name="Jogler M."/>
            <person name="Boedeker C."/>
            <person name="Pinto D."/>
            <person name="Vollmers J."/>
            <person name="Rivas-Marin E."/>
            <person name="Kohn T."/>
            <person name="Peeters S.H."/>
            <person name="Heuer A."/>
            <person name="Rast P."/>
            <person name="Oberbeckmann S."/>
            <person name="Bunk B."/>
            <person name="Jeske O."/>
            <person name="Meyerdierks A."/>
            <person name="Storesund J.E."/>
            <person name="Kallscheuer N."/>
            <person name="Luecker S."/>
            <person name="Lage O.M."/>
            <person name="Pohl T."/>
            <person name="Merkel B.J."/>
            <person name="Hornburger P."/>
            <person name="Mueller R.-W."/>
            <person name="Bruemmer F."/>
            <person name="Labrenz M."/>
            <person name="Spormann A.M."/>
            <person name="Op den Camp H."/>
            <person name="Overmann J."/>
            <person name="Amann R."/>
            <person name="Jetten M.S.M."/>
            <person name="Mascher T."/>
            <person name="Medema M.H."/>
            <person name="Devos D.P."/>
            <person name="Kaster A.-K."/>
            <person name="Ovreas L."/>
            <person name="Rohde M."/>
            <person name="Galperin M.Y."/>
            <person name="Jogler C."/>
        </authorList>
    </citation>
    <scope>NUCLEOTIDE SEQUENCE [LARGE SCALE GENOMIC DNA]</scope>
    <source>
        <strain evidence="3 4">Pan265</strain>
    </source>
</reference>
<dbReference type="Pfam" id="PF07963">
    <property type="entry name" value="N_methyl"/>
    <property type="match status" value="1"/>
</dbReference>
<feature type="compositionally biased region" description="Acidic residues" evidence="1">
    <location>
        <begin position="280"/>
        <end position="293"/>
    </location>
</feature>
<protein>
    <submittedName>
        <fullName evidence="3">Putative major pilin subunit</fullName>
    </submittedName>
</protein>
<dbReference type="SUPFAM" id="SSF54523">
    <property type="entry name" value="Pili subunits"/>
    <property type="match status" value="1"/>
</dbReference>
<feature type="transmembrane region" description="Helical" evidence="2">
    <location>
        <begin position="12"/>
        <end position="35"/>
    </location>
</feature>
<gene>
    <name evidence="3" type="ORF">Pan265_23300</name>
</gene>
<dbReference type="InterPro" id="IPR012902">
    <property type="entry name" value="N_methyl_site"/>
</dbReference>
<feature type="region of interest" description="Disordered" evidence="1">
    <location>
        <begin position="246"/>
        <end position="312"/>
    </location>
</feature>
<dbReference type="NCBIfam" id="TIGR02532">
    <property type="entry name" value="IV_pilin_GFxxxE"/>
    <property type="match status" value="1"/>
</dbReference>
<evidence type="ECO:0000313" key="3">
    <source>
        <dbReference type="EMBL" id="QDU72465.1"/>
    </source>
</evidence>
<dbReference type="Proteomes" id="UP000320386">
    <property type="component" value="Chromosome"/>
</dbReference>
<feature type="region of interest" description="Disordered" evidence="1">
    <location>
        <begin position="80"/>
        <end position="100"/>
    </location>
</feature>
<dbReference type="PANTHER" id="PTHR30093:SF2">
    <property type="entry name" value="TYPE II SECRETION SYSTEM PROTEIN H"/>
    <property type="match status" value="1"/>
</dbReference>
<sequence length="312" mass="34158">MYVQRQKGFTLIELLVVISIIALLIGILLPALGAARRTARQMQSNANVRSIHQAMVTFASGNGERFPGLDTRGRIEEAVDTDPEYGYGNPTDAGDGDPITGGHPATRYILLLQGSYFTGEIAISPADTKTIWTESSDPDDADKIQTANYSYAMLRLQDSAAEDETDQGEIGKFGRLPNEWRDTLNSEAPVVTDRNTGDDALDSSQDTNGAIKSIHTTEEGDWRGSVGYNDNHVEFENSHVLRTKWSNGNTMIDDNNQPLDNLFTHDEETEASSGSTPTEGEQEATDSDDDPEGEQGQAVMVYQNPHDSIQQK</sequence>
<accession>A0A518BZS0</accession>
<dbReference type="AlphaFoldDB" id="A0A518BZS0"/>
<dbReference type="Gene3D" id="3.30.700.10">
    <property type="entry name" value="Glycoprotein, Type 4 Pilin"/>
    <property type="match status" value="1"/>
</dbReference>
<keyword evidence="4" id="KW-1185">Reference proteome</keyword>
<dbReference type="InterPro" id="IPR045584">
    <property type="entry name" value="Pilin-like"/>
</dbReference>
<keyword evidence="2" id="KW-0812">Transmembrane</keyword>
<evidence type="ECO:0000256" key="1">
    <source>
        <dbReference type="SAM" id="MobiDB-lite"/>
    </source>
</evidence>
<evidence type="ECO:0000313" key="4">
    <source>
        <dbReference type="Proteomes" id="UP000320386"/>
    </source>
</evidence>
<evidence type="ECO:0000256" key="2">
    <source>
        <dbReference type="SAM" id="Phobius"/>
    </source>
</evidence>
<name>A0A518BZS0_9BACT</name>
<keyword evidence="2" id="KW-0472">Membrane</keyword>
<dbReference type="RefSeq" id="WP_145446629.1">
    <property type="nucleotide sequence ID" value="NZ_CP036280.1"/>
</dbReference>
<dbReference type="EMBL" id="CP036280">
    <property type="protein sequence ID" value="QDU72465.1"/>
    <property type="molecule type" value="Genomic_DNA"/>
</dbReference>
<feature type="compositionally biased region" description="Polar residues" evidence="1">
    <location>
        <begin position="246"/>
        <end position="259"/>
    </location>
</feature>
<keyword evidence="2" id="KW-1133">Transmembrane helix</keyword>
<dbReference type="PROSITE" id="PS00409">
    <property type="entry name" value="PROKAR_NTER_METHYL"/>
    <property type="match status" value="1"/>
</dbReference>
<dbReference type="OrthoDB" id="298165at2"/>
<dbReference type="KEGG" id="mcad:Pan265_23300"/>
<organism evidence="3 4">
    <name type="scientific">Mucisphaera calidilacus</name>
    <dbReference type="NCBI Taxonomy" id="2527982"/>
    <lineage>
        <taxon>Bacteria</taxon>
        <taxon>Pseudomonadati</taxon>
        <taxon>Planctomycetota</taxon>
        <taxon>Phycisphaerae</taxon>
        <taxon>Phycisphaerales</taxon>
        <taxon>Phycisphaeraceae</taxon>
        <taxon>Mucisphaera</taxon>
    </lineage>
</organism>
<proteinExistence type="predicted"/>
<feature type="region of interest" description="Disordered" evidence="1">
    <location>
        <begin position="160"/>
        <end position="225"/>
    </location>
</feature>